<organism evidence="2 3">
    <name type="scientific">Dipteronia dyeriana</name>
    <dbReference type="NCBI Taxonomy" id="168575"/>
    <lineage>
        <taxon>Eukaryota</taxon>
        <taxon>Viridiplantae</taxon>
        <taxon>Streptophyta</taxon>
        <taxon>Embryophyta</taxon>
        <taxon>Tracheophyta</taxon>
        <taxon>Spermatophyta</taxon>
        <taxon>Magnoliopsida</taxon>
        <taxon>eudicotyledons</taxon>
        <taxon>Gunneridae</taxon>
        <taxon>Pentapetalae</taxon>
        <taxon>rosids</taxon>
        <taxon>malvids</taxon>
        <taxon>Sapindales</taxon>
        <taxon>Sapindaceae</taxon>
        <taxon>Hippocastanoideae</taxon>
        <taxon>Acereae</taxon>
        <taxon>Dipteronia</taxon>
    </lineage>
</organism>
<comment type="caution">
    <text evidence="2">The sequence shown here is derived from an EMBL/GenBank/DDBJ whole genome shotgun (WGS) entry which is preliminary data.</text>
</comment>
<gene>
    <name evidence="2" type="ORF">Ddye_017708</name>
</gene>
<accession>A0AAD9X019</accession>
<proteinExistence type="predicted"/>
<reference evidence="2" key="1">
    <citation type="journal article" date="2023" name="Plant J.">
        <title>Genome sequences and population genomics provide insights into the demographic history, inbreeding, and mutation load of two 'living fossil' tree species of Dipteronia.</title>
        <authorList>
            <person name="Feng Y."/>
            <person name="Comes H.P."/>
            <person name="Chen J."/>
            <person name="Zhu S."/>
            <person name="Lu R."/>
            <person name="Zhang X."/>
            <person name="Li P."/>
            <person name="Qiu J."/>
            <person name="Olsen K.M."/>
            <person name="Qiu Y."/>
        </authorList>
    </citation>
    <scope>NUCLEOTIDE SEQUENCE</scope>
    <source>
        <strain evidence="2">KIB01</strain>
    </source>
</reference>
<keyword evidence="3" id="KW-1185">Reference proteome</keyword>
<feature type="region of interest" description="Disordered" evidence="1">
    <location>
        <begin position="21"/>
        <end position="41"/>
    </location>
</feature>
<evidence type="ECO:0000313" key="2">
    <source>
        <dbReference type="EMBL" id="KAK2650219.1"/>
    </source>
</evidence>
<sequence length="89" mass="9515">MDGWVQLIPNGRENLVSQKATRLVKQQSKGKGKNGEAKVEEMDGEIGDDFVSSYLNLDNIDTLNVSGKTNGVESSDKEAGNGANLTSTD</sequence>
<dbReference type="EMBL" id="JANJYI010000005">
    <property type="protein sequence ID" value="KAK2650219.1"/>
    <property type="molecule type" value="Genomic_DNA"/>
</dbReference>
<dbReference type="Proteomes" id="UP001280121">
    <property type="component" value="Unassembled WGS sequence"/>
</dbReference>
<dbReference type="AlphaFoldDB" id="A0AAD9X019"/>
<protein>
    <submittedName>
        <fullName evidence="2">Uncharacterized protein</fullName>
    </submittedName>
</protein>
<evidence type="ECO:0000256" key="1">
    <source>
        <dbReference type="SAM" id="MobiDB-lite"/>
    </source>
</evidence>
<feature type="region of interest" description="Disordered" evidence="1">
    <location>
        <begin position="65"/>
        <end position="89"/>
    </location>
</feature>
<name>A0AAD9X019_9ROSI</name>
<evidence type="ECO:0000313" key="3">
    <source>
        <dbReference type="Proteomes" id="UP001280121"/>
    </source>
</evidence>